<organism evidence="1 2">
    <name type="scientific">Microbulbifer epialgicus</name>
    <dbReference type="NCBI Taxonomy" id="393907"/>
    <lineage>
        <taxon>Bacteria</taxon>
        <taxon>Pseudomonadati</taxon>
        <taxon>Pseudomonadota</taxon>
        <taxon>Gammaproteobacteria</taxon>
        <taxon>Cellvibrionales</taxon>
        <taxon>Microbulbiferaceae</taxon>
        <taxon>Microbulbifer</taxon>
    </lineage>
</organism>
<dbReference type="Proteomes" id="UP001569428">
    <property type="component" value="Unassembled WGS sequence"/>
</dbReference>
<sequence length="141" mass="15542">MGSHIHRKATMYKVVEADKTGIELESPLAKLVWVGHAPHNHVQRQLLELVPVNYLGLIFSWSLSVPSVSPKYVIEALYTSATNGDSSVHSGFRAGYEFRCDNLALFNRVIVLCLINFPIVVGLQCRGSALACSLLKTTNCK</sequence>
<name>A0ABV4P365_9GAMM</name>
<gene>
    <name evidence="1" type="ORF">ACCI49_17400</name>
</gene>
<keyword evidence="2" id="KW-1185">Reference proteome</keyword>
<proteinExistence type="predicted"/>
<evidence type="ECO:0000313" key="1">
    <source>
        <dbReference type="EMBL" id="MFA0812692.1"/>
    </source>
</evidence>
<evidence type="ECO:0000313" key="2">
    <source>
        <dbReference type="Proteomes" id="UP001569428"/>
    </source>
</evidence>
<comment type="caution">
    <text evidence="1">The sequence shown here is derived from an EMBL/GenBank/DDBJ whole genome shotgun (WGS) entry which is preliminary data.</text>
</comment>
<protein>
    <submittedName>
        <fullName evidence="1">Uncharacterized protein</fullName>
    </submittedName>
</protein>
<reference evidence="1 2" key="1">
    <citation type="submission" date="2024-08" db="EMBL/GenBank/DDBJ databases">
        <authorList>
            <person name="Ishaq N."/>
        </authorList>
    </citation>
    <scope>NUCLEOTIDE SEQUENCE [LARGE SCALE GENOMIC DNA]</scope>
    <source>
        <strain evidence="1 2">DSM 18651</strain>
    </source>
</reference>
<accession>A0ABV4P365</accession>
<dbReference type="EMBL" id="JBGMEK010000051">
    <property type="protein sequence ID" value="MFA0812692.1"/>
    <property type="molecule type" value="Genomic_DNA"/>
</dbReference>